<feature type="transmembrane region" description="Helical" evidence="2">
    <location>
        <begin position="102"/>
        <end position="121"/>
    </location>
</feature>
<dbReference type="AlphaFoldDB" id="A0AAD3H4M8"/>
<reference evidence="3 4" key="1">
    <citation type="journal article" date="2021" name="Sci. Rep.">
        <title>The genome of the diatom Chaetoceros tenuissimus carries an ancient integrated fragment of an extant virus.</title>
        <authorList>
            <person name="Hongo Y."/>
            <person name="Kimura K."/>
            <person name="Takaki Y."/>
            <person name="Yoshida Y."/>
            <person name="Baba S."/>
            <person name="Kobayashi G."/>
            <person name="Nagasaki K."/>
            <person name="Hano T."/>
            <person name="Tomaru Y."/>
        </authorList>
    </citation>
    <scope>NUCLEOTIDE SEQUENCE [LARGE SCALE GENOMIC DNA]</scope>
    <source>
        <strain evidence="3 4">NIES-3715</strain>
    </source>
</reference>
<keyword evidence="2" id="KW-0812">Transmembrane</keyword>
<feature type="compositionally biased region" description="Polar residues" evidence="1">
    <location>
        <begin position="191"/>
        <end position="200"/>
    </location>
</feature>
<comment type="caution">
    <text evidence="3">The sequence shown here is derived from an EMBL/GenBank/DDBJ whole genome shotgun (WGS) entry which is preliminary data.</text>
</comment>
<protein>
    <submittedName>
        <fullName evidence="3">Uncharacterized protein</fullName>
    </submittedName>
</protein>
<feature type="region of interest" description="Disordered" evidence="1">
    <location>
        <begin position="181"/>
        <end position="205"/>
    </location>
</feature>
<evidence type="ECO:0000256" key="1">
    <source>
        <dbReference type="SAM" id="MobiDB-lite"/>
    </source>
</evidence>
<keyword evidence="4" id="KW-1185">Reference proteome</keyword>
<keyword evidence="2" id="KW-0472">Membrane</keyword>
<gene>
    <name evidence="3" type="ORF">CTEN210_06622</name>
</gene>
<keyword evidence="2" id="KW-1133">Transmembrane helix</keyword>
<feature type="transmembrane region" description="Helical" evidence="2">
    <location>
        <begin position="71"/>
        <end position="90"/>
    </location>
</feature>
<organism evidence="3 4">
    <name type="scientific">Chaetoceros tenuissimus</name>
    <dbReference type="NCBI Taxonomy" id="426638"/>
    <lineage>
        <taxon>Eukaryota</taxon>
        <taxon>Sar</taxon>
        <taxon>Stramenopiles</taxon>
        <taxon>Ochrophyta</taxon>
        <taxon>Bacillariophyta</taxon>
        <taxon>Coscinodiscophyceae</taxon>
        <taxon>Chaetocerotophycidae</taxon>
        <taxon>Chaetocerotales</taxon>
        <taxon>Chaetocerotaceae</taxon>
        <taxon>Chaetoceros</taxon>
    </lineage>
</organism>
<dbReference type="Proteomes" id="UP001054902">
    <property type="component" value="Unassembled WGS sequence"/>
</dbReference>
<proteinExistence type="predicted"/>
<evidence type="ECO:0000313" key="3">
    <source>
        <dbReference type="EMBL" id="GFH50146.1"/>
    </source>
</evidence>
<evidence type="ECO:0000313" key="4">
    <source>
        <dbReference type="Proteomes" id="UP001054902"/>
    </source>
</evidence>
<accession>A0AAD3H4M8</accession>
<sequence length="229" mass="26070">MPDYTAYRVDFENVGGGPLCGPPPVVKIKRDFPTNLENLPNFTQSDWDQFCNKIDVCLDPLTQIRRRNARLACFLAAFFFIMLVVAPLVTRFLAYDRLGSNWGAVMFAMLMCPILGFCYLISSSRGKDLKILGELYDVCEESTEHYLGINFVLKRERVFGGTTSKSTRIIKFIEVQARRNDDEERRPRTPDTLSSENMSSGDDHTAESRLNSVFDRLQNIAFQDNAGRV</sequence>
<evidence type="ECO:0000256" key="2">
    <source>
        <dbReference type="SAM" id="Phobius"/>
    </source>
</evidence>
<dbReference type="EMBL" id="BLLK01000038">
    <property type="protein sequence ID" value="GFH50146.1"/>
    <property type="molecule type" value="Genomic_DNA"/>
</dbReference>
<name>A0AAD3H4M8_9STRA</name>